<accession>A0ABW9RZD6</accession>
<sequence length="148" mass="16903">MMKNLLLAVDIKPTDHILMDYAIMLAEKFQSRVWIVHIAAPDPDFVGYGVGPTYIRNSRAEELRKEHKELHSYLDRFEIKSITADALLIQGPTVEMLEEEISKLQIDLLVMGSHKHGLLYEMFVGSTTIDMVKKHSIPMMIIPLPDVD</sequence>
<organism evidence="4 5">
    <name type="scientific">Fulvivirga kasyanovii</name>
    <dbReference type="NCBI Taxonomy" id="396812"/>
    <lineage>
        <taxon>Bacteria</taxon>
        <taxon>Pseudomonadati</taxon>
        <taxon>Bacteroidota</taxon>
        <taxon>Cytophagia</taxon>
        <taxon>Cytophagales</taxon>
        <taxon>Fulvivirgaceae</taxon>
        <taxon>Fulvivirga</taxon>
    </lineage>
</organism>
<dbReference type="InterPro" id="IPR006015">
    <property type="entry name" value="Universal_stress_UspA"/>
</dbReference>
<dbReference type="Proteomes" id="UP000798808">
    <property type="component" value="Unassembled WGS sequence"/>
</dbReference>
<keyword evidence="2" id="KW-0963">Cytoplasm</keyword>
<dbReference type="PRINTS" id="PR01438">
    <property type="entry name" value="UNVRSLSTRESS"/>
</dbReference>
<evidence type="ECO:0000259" key="3">
    <source>
        <dbReference type="Pfam" id="PF00582"/>
    </source>
</evidence>
<dbReference type="InterPro" id="IPR006016">
    <property type="entry name" value="UspA"/>
</dbReference>
<comment type="caution">
    <text evidence="4">The sequence shown here is derived from an EMBL/GenBank/DDBJ whole genome shotgun (WGS) entry which is preliminary data.</text>
</comment>
<evidence type="ECO:0000313" key="4">
    <source>
        <dbReference type="EMBL" id="MTI28714.1"/>
    </source>
</evidence>
<feature type="domain" description="UspA" evidence="3">
    <location>
        <begin position="1"/>
        <end position="143"/>
    </location>
</feature>
<evidence type="ECO:0000256" key="1">
    <source>
        <dbReference type="ARBA" id="ARBA00008791"/>
    </source>
</evidence>
<evidence type="ECO:0000313" key="5">
    <source>
        <dbReference type="Proteomes" id="UP000798808"/>
    </source>
</evidence>
<name>A0ABW9RZD6_9BACT</name>
<dbReference type="SUPFAM" id="SSF52402">
    <property type="entry name" value="Adenine nucleotide alpha hydrolases-like"/>
    <property type="match status" value="1"/>
</dbReference>
<dbReference type="CDD" id="cd00293">
    <property type="entry name" value="USP-like"/>
    <property type="match status" value="1"/>
</dbReference>
<dbReference type="PANTHER" id="PTHR46268:SF6">
    <property type="entry name" value="UNIVERSAL STRESS PROTEIN UP12"/>
    <property type="match status" value="1"/>
</dbReference>
<comment type="subcellular location">
    <subcellularLocation>
        <location evidence="2">Cytoplasm</location>
    </subcellularLocation>
</comment>
<protein>
    <recommendedName>
        <fullName evidence="2">Universal stress protein</fullName>
    </recommendedName>
</protein>
<keyword evidence="5" id="KW-1185">Reference proteome</keyword>
<reference evidence="4 5" key="1">
    <citation type="submission" date="2019-02" db="EMBL/GenBank/DDBJ databases">
        <authorList>
            <person name="Goldberg S.R."/>
            <person name="Haltli B.A."/>
            <person name="Correa H."/>
            <person name="Russell K.G."/>
        </authorList>
    </citation>
    <scope>NUCLEOTIDE SEQUENCE [LARGE SCALE GENOMIC DNA]</scope>
    <source>
        <strain evidence="4 5">JCM 16186</strain>
    </source>
</reference>
<dbReference type="InterPro" id="IPR014729">
    <property type="entry name" value="Rossmann-like_a/b/a_fold"/>
</dbReference>
<dbReference type="EMBL" id="SMLW01000671">
    <property type="protein sequence ID" value="MTI28714.1"/>
    <property type="molecule type" value="Genomic_DNA"/>
</dbReference>
<comment type="similarity">
    <text evidence="1 2">Belongs to the universal stress protein A family.</text>
</comment>
<evidence type="ECO:0000256" key="2">
    <source>
        <dbReference type="PIRNR" id="PIRNR006276"/>
    </source>
</evidence>
<dbReference type="Gene3D" id="3.40.50.620">
    <property type="entry name" value="HUPs"/>
    <property type="match status" value="1"/>
</dbReference>
<dbReference type="Pfam" id="PF00582">
    <property type="entry name" value="Usp"/>
    <property type="match status" value="1"/>
</dbReference>
<dbReference type="RefSeq" id="WP_155176508.1">
    <property type="nucleotide sequence ID" value="NZ_BAAAFL010000049.1"/>
</dbReference>
<proteinExistence type="inferred from homology"/>
<gene>
    <name evidence="4" type="ORF">E1163_27390</name>
</gene>
<dbReference type="PANTHER" id="PTHR46268">
    <property type="entry name" value="STRESS RESPONSE PROTEIN NHAX"/>
    <property type="match status" value="1"/>
</dbReference>
<dbReference type="PIRSF" id="PIRSF006276">
    <property type="entry name" value="UspA"/>
    <property type="match status" value="1"/>
</dbReference>